<keyword evidence="1" id="KW-0472">Membrane</keyword>
<evidence type="ECO:0000259" key="2">
    <source>
        <dbReference type="Pfam" id="PF04991"/>
    </source>
</evidence>
<dbReference type="RefSeq" id="XP_004347281.1">
    <property type="nucleotide sequence ID" value="XM_004347231.2"/>
</dbReference>
<gene>
    <name evidence="3" type="ORF">CAOG_004534</name>
</gene>
<accession>A0A0D2WQ98</accession>
<feature type="transmembrane region" description="Helical" evidence="1">
    <location>
        <begin position="12"/>
        <end position="31"/>
    </location>
</feature>
<dbReference type="PhylomeDB" id="A0A0D2WQ98"/>
<dbReference type="PANTHER" id="PTHR13627:SF32">
    <property type="entry name" value="AGAP006029-PA"/>
    <property type="match status" value="1"/>
</dbReference>
<proteinExistence type="predicted"/>
<dbReference type="Pfam" id="PF04991">
    <property type="entry name" value="LicD"/>
    <property type="match status" value="1"/>
</dbReference>
<dbReference type="InParanoid" id="A0A0D2WQ98"/>
<dbReference type="InterPro" id="IPR007074">
    <property type="entry name" value="LicD/FKTN/FKRP_NTP_transf"/>
</dbReference>
<reference evidence="4" key="1">
    <citation type="submission" date="2011-02" db="EMBL/GenBank/DDBJ databases">
        <title>The Genome Sequence of Capsaspora owczarzaki ATCC 30864.</title>
        <authorList>
            <person name="Russ C."/>
            <person name="Cuomo C."/>
            <person name="Burger G."/>
            <person name="Gray M.W."/>
            <person name="Holland P.W.H."/>
            <person name="King N."/>
            <person name="Lang F.B.F."/>
            <person name="Roger A.J."/>
            <person name="Ruiz-Trillo I."/>
            <person name="Young S.K."/>
            <person name="Zeng Q."/>
            <person name="Gargeya S."/>
            <person name="Alvarado L."/>
            <person name="Berlin A."/>
            <person name="Chapman S.B."/>
            <person name="Chen Z."/>
            <person name="Freedman E."/>
            <person name="Gellesch M."/>
            <person name="Goldberg J."/>
            <person name="Griggs A."/>
            <person name="Gujja S."/>
            <person name="Heilman E."/>
            <person name="Heiman D."/>
            <person name="Howarth C."/>
            <person name="Mehta T."/>
            <person name="Neiman D."/>
            <person name="Pearson M."/>
            <person name="Roberts A."/>
            <person name="Saif S."/>
            <person name="Shea T."/>
            <person name="Shenoy N."/>
            <person name="Sisk P."/>
            <person name="Stolte C."/>
            <person name="Sykes S."/>
            <person name="White J."/>
            <person name="Yandava C."/>
            <person name="Haas B."/>
            <person name="Nusbaum C."/>
            <person name="Birren B."/>
        </authorList>
    </citation>
    <scope>NUCLEOTIDE SEQUENCE</scope>
    <source>
        <strain evidence="4">ATCC 30864</strain>
    </source>
</reference>
<dbReference type="InterPro" id="IPR052613">
    <property type="entry name" value="LicD_transferase"/>
</dbReference>
<protein>
    <recommendedName>
        <fullName evidence="2">LicD/FKTN/FKRP nucleotidyltransferase domain-containing protein</fullName>
    </recommendedName>
</protein>
<feature type="domain" description="LicD/FKTN/FKRP nucleotidyltransferase" evidence="2">
    <location>
        <begin position="75"/>
        <end position="107"/>
    </location>
</feature>
<dbReference type="PANTHER" id="PTHR13627">
    <property type="entry name" value="FUKUTIN RELATED PROTEIN"/>
    <property type="match status" value="1"/>
</dbReference>
<dbReference type="GO" id="GO:0009100">
    <property type="term" value="P:glycoprotein metabolic process"/>
    <property type="evidence" value="ECO:0007669"/>
    <property type="project" value="UniProtKB-ARBA"/>
</dbReference>
<keyword evidence="1" id="KW-1133">Transmembrane helix</keyword>
<sequence length="236" mass="28217">MQGFTFARLRRSRSLLTAVVAIILFVIYYLLSTRSWAWYNHVEPNTQIVCDMTDEDYESLMDMGERLIRIFDKLHIKYWLVYGSHIGALRYQGPIPWDTDIDLGIEWETLKPHYPDAFFAACRAEGLRVDYRGWGGFFRIENDRSRSDLMLFTDYWGNGWMNRMGIESWLFFINYWTYHIFPAALVRDPLPEYKFGRLQMTSTHDGIQVLKYHYPHDWEREVRPTGCENAVIRKRN</sequence>
<name>A0A0D2WQ98_CAPO3</name>
<evidence type="ECO:0000256" key="1">
    <source>
        <dbReference type="SAM" id="Phobius"/>
    </source>
</evidence>
<keyword evidence="4" id="KW-1185">Reference proteome</keyword>
<dbReference type="eggNOG" id="ENOG502RZAW">
    <property type="taxonomic scope" value="Eukaryota"/>
</dbReference>
<dbReference type="STRING" id="595528.A0A0D2WQ98"/>
<dbReference type="EMBL" id="KE346366">
    <property type="protein sequence ID" value="KJE93790.1"/>
    <property type="molecule type" value="Genomic_DNA"/>
</dbReference>
<organism evidence="3 4">
    <name type="scientific">Capsaspora owczarzaki (strain ATCC 30864)</name>
    <dbReference type="NCBI Taxonomy" id="595528"/>
    <lineage>
        <taxon>Eukaryota</taxon>
        <taxon>Filasterea</taxon>
        <taxon>Capsaspora</taxon>
    </lineage>
</organism>
<dbReference type="AlphaFoldDB" id="A0A0D2WQ98"/>
<evidence type="ECO:0000313" key="3">
    <source>
        <dbReference type="EMBL" id="KJE93790.1"/>
    </source>
</evidence>
<keyword evidence="1" id="KW-0812">Transmembrane</keyword>
<evidence type="ECO:0000313" key="4">
    <source>
        <dbReference type="Proteomes" id="UP000008743"/>
    </source>
</evidence>
<dbReference type="Proteomes" id="UP000008743">
    <property type="component" value="Unassembled WGS sequence"/>
</dbReference>
<dbReference type="OrthoDB" id="444255at2759"/>